<sequence length="38" mass="4297">MAKQENGFIIILNTEKILNLEELTSLEESQSEVFAENA</sequence>
<gene>
    <name evidence="1" type="ORF">LEP1GSC043_2977</name>
</gene>
<accession>N1U1U8</accession>
<evidence type="ECO:0000313" key="1">
    <source>
        <dbReference type="EMBL" id="EMY11884.1"/>
    </source>
</evidence>
<dbReference type="Proteomes" id="UP000012249">
    <property type="component" value="Unassembled WGS sequence"/>
</dbReference>
<dbReference type="AlphaFoldDB" id="N1U1U8"/>
<organism evidence="1 2">
    <name type="scientific">Leptospira weilii str. Ecochallenge</name>
    <dbReference type="NCBI Taxonomy" id="1049986"/>
    <lineage>
        <taxon>Bacteria</taxon>
        <taxon>Pseudomonadati</taxon>
        <taxon>Spirochaetota</taxon>
        <taxon>Spirochaetia</taxon>
        <taxon>Leptospirales</taxon>
        <taxon>Leptospiraceae</taxon>
        <taxon>Leptospira</taxon>
    </lineage>
</organism>
<dbReference type="EMBL" id="AHMI02000345">
    <property type="protein sequence ID" value="EMY11884.1"/>
    <property type="molecule type" value="Genomic_DNA"/>
</dbReference>
<protein>
    <submittedName>
        <fullName evidence="1">Uncharacterized protein</fullName>
    </submittedName>
</protein>
<proteinExistence type="predicted"/>
<name>N1U1U8_9LEPT</name>
<evidence type="ECO:0000313" key="2">
    <source>
        <dbReference type="Proteomes" id="UP000012249"/>
    </source>
</evidence>
<comment type="caution">
    <text evidence="1">The sequence shown here is derived from an EMBL/GenBank/DDBJ whole genome shotgun (WGS) entry which is preliminary data.</text>
</comment>
<reference evidence="1 2" key="1">
    <citation type="submission" date="2013-02" db="EMBL/GenBank/DDBJ databases">
        <authorList>
            <person name="Harkins D.M."/>
            <person name="Durkin A.S."/>
            <person name="Brinkac L.M."/>
            <person name="Haft D.H."/>
            <person name="Selengut J.D."/>
            <person name="Sanka R."/>
            <person name="DePew J."/>
            <person name="Purushe J."/>
            <person name="Haake D.A."/>
            <person name="Matsunaga J."/>
            <person name="Vinetz J.M."/>
            <person name="Sutton G.G."/>
            <person name="Nierman W.C."/>
            <person name="Fouts D.E."/>
        </authorList>
    </citation>
    <scope>NUCLEOTIDE SEQUENCE [LARGE SCALE GENOMIC DNA]</scope>
    <source>
        <strain evidence="1 2">Ecochallenge</strain>
    </source>
</reference>